<sequence>MTHAEAKAIAEILNAATRAGNLATAYSIVGKLAKPDAQAVILAAGHSTTTIRDKGFIAHLQASIAGACRARLDGWTYTTERKKGREA</sequence>
<name>A0ABV4AXH9_9GAMM</name>
<proteinExistence type="predicted"/>
<evidence type="ECO:0000313" key="2">
    <source>
        <dbReference type="Proteomes" id="UP001562159"/>
    </source>
</evidence>
<comment type="caution">
    <text evidence="1">The sequence shown here is derived from an EMBL/GenBank/DDBJ whole genome shotgun (WGS) entry which is preliminary data.</text>
</comment>
<gene>
    <name evidence="1" type="ORF">AB7878_18275</name>
</gene>
<evidence type="ECO:0008006" key="3">
    <source>
        <dbReference type="Google" id="ProtNLM"/>
    </source>
</evidence>
<organism evidence="1 2">
    <name type="scientific">Rhodanobacter humi</name>
    <dbReference type="NCBI Taxonomy" id="1888173"/>
    <lineage>
        <taxon>Bacteria</taxon>
        <taxon>Pseudomonadati</taxon>
        <taxon>Pseudomonadota</taxon>
        <taxon>Gammaproteobacteria</taxon>
        <taxon>Lysobacterales</taxon>
        <taxon>Rhodanobacteraceae</taxon>
        <taxon>Rhodanobacter</taxon>
    </lineage>
</organism>
<dbReference type="Proteomes" id="UP001562159">
    <property type="component" value="Unassembled WGS sequence"/>
</dbReference>
<accession>A0ABV4AXH9</accession>
<reference evidence="1 2" key="1">
    <citation type="submission" date="2024-07" db="EMBL/GenBank/DDBJ databases">
        <title>Molecular mechanisms and environmental adaptations of flagellar loss and biofilm growth of Rhodanobacter under environmental stress.</title>
        <authorList>
            <person name="Chen M."/>
        </authorList>
    </citation>
    <scope>NUCLEOTIDE SEQUENCE [LARGE SCALE GENOMIC DNA]</scope>
    <source>
        <strain evidence="1 2">RS22</strain>
    </source>
</reference>
<keyword evidence="2" id="KW-1185">Reference proteome</keyword>
<evidence type="ECO:0000313" key="1">
    <source>
        <dbReference type="EMBL" id="MEY2184359.1"/>
    </source>
</evidence>
<protein>
    <recommendedName>
        <fullName evidence="3">KfrA N-terminal DNA-binding domain-containing protein</fullName>
    </recommendedName>
</protein>
<dbReference type="EMBL" id="JBGBPY010000002">
    <property type="protein sequence ID" value="MEY2184359.1"/>
    <property type="molecule type" value="Genomic_DNA"/>
</dbReference>